<evidence type="ECO:0000259" key="1">
    <source>
        <dbReference type="Pfam" id="PF09350"/>
    </source>
</evidence>
<evidence type="ECO:0000313" key="2">
    <source>
        <dbReference type="EMBL" id="MPM96522.1"/>
    </source>
</evidence>
<proteinExistence type="predicted"/>
<dbReference type="Pfam" id="PF09350">
    <property type="entry name" value="DJC28_CD"/>
    <property type="match status" value="1"/>
</dbReference>
<comment type="caution">
    <text evidence="2">The sequence shown here is derived from an EMBL/GenBank/DDBJ whole genome shotgun (WGS) entry which is preliminary data.</text>
</comment>
<name>A0A645E7E4_9ZZZZ</name>
<reference evidence="2" key="1">
    <citation type="submission" date="2019-08" db="EMBL/GenBank/DDBJ databases">
        <authorList>
            <person name="Kucharzyk K."/>
            <person name="Murdoch R.W."/>
            <person name="Higgins S."/>
            <person name="Loffler F."/>
        </authorList>
    </citation>
    <scope>NUCLEOTIDE SEQUENCE</scope>
</reference>
<dbReference type="InterPro" id="IPR018961">
    <property type="entry name" value="DnaJ_homolog_subfam-C_membr-28"/>
</dbReference>
<sequence length="72" mass="8691">MAEDPVPRYEPFADRIVREAIERGEFDNLPGKGKPLHLKRVGDPDWWIKDKLEREQLDHGELRRQWRNRRDG</sequence>
<dbReference type="EMBL" id="VSSQ01042896">
    <property type="protein sequence ID" value="MPM96522.1"/>
    <property type="molecule type" value="Genomic_DNA"/>
</dbReference>
<organism evidence="2">
    <name type="scientific">bioreactor metagenome</name>
    <dbReference type="NCBI Taxonomy" id="1076179"/>
    <lineage>
        <taxon>unclassified sequences</taxon>
        <taxon>metagenomes</taxon>
        <taxon>ecological metagenomes</taxon>
    </lineage>
</organism>
<dbReference type="AlphaFoldDB" id="A0A645E7E4"/>
<accession>A0A645E7E4</accession>
<gene>
    <name evidence="2" type="ORF">SDC9_143686</name>
</gene>
<feature type="domain" description="DnaJ homologue subfamily C member 28 conserved" evidence="1">
    <location>
        <begin position="12"/>
        <end position="59"/>
    </location>
</feature>
<protein>
    <recommendedName>
        <fullName evidence="1">DnaJ homologue subfamily C member 28 conserved domain-containing protein</fullName>
    </recommendedName>
</protein>